<keyword evidence="3 6" id="KW-0812">Transmembrane</keyword>
<dbReference type="STRING" id="5786.F0ZN93"/>
<reference evidence="9" key="1">
    <citation type="journal article" date="2011" name="Genome Biol.">
        <title>Comparative genomics of the social amoebae Dictyostelium discoideum and Dictyostelium purpureum.</title>
        <authorList>
            <consortium name="US DOE Joint Genome Institute (JGI-PGF)"/>
            <person name="Sucgang R."/>
            <person name="Kuo A."/>
            <person name="Tian X."/>
            <person name="Salerno W."/>
            <person name="Parikh A."/>
            <person name="Feasley C.L."/>
            <person name="Dalin E."/>
            <person name="Tu H."/>
            <person name="Huang E."/>
            <person name="Barry K."/>
            <person name="Lindquist E."/>
            <person name="Shapiro H."/>
            <person name="Bruce D."/>
            <person name="Schmutz J."/>
            <person name="Salamov A."/>
            <person name="Fey P."/>
            <person name="Gaudet P."/>
            <person name="Anjard C."/>
            <person name="Babu M.M."/>
            <person name="Basu S."/>
            <person name="Bushmanova Y."/>
            <person name="van der Wel H."/>
            <person name="Katoh-Kurasawa M."/>
            <person name="Dinh C."/>
            <person name="Coutinho P.M."/>
            <person name="Saito T."/>
            <person name="Elias M."/>
            <person name="Schaap P."/>
            <person name="Kay R.R."/>
            <person name="Henrissat B."/>
            <person name="Eichinger L."/>
            <person name="Rivero F."/>
            <person name="Putnam N.H."/>
            <person name="West C.M."/>
            <person name="Loomis W.F."/>
            <person name="Chisholm R.L."/>
            <person name="Shaulsky G."/>
            <person name="Strassmann J.E."/>
            <person name="Queller D.C."/>
            <person name="Kuspa A."/>
            <person name="Grigoriev I.V."/>
        </authorList>
    </citation>
    <scope>NUCLEOTIDE SEQUENCE [LARGE SCALE GENOMIC DNA]</scope>
    <source>
        <strain evidence="9">QSDP1</strain>
    </source>
</reference>
<organism evidence="8 9">
    <name type="scientific">Dictyostelium purpureum</name>
    <name type="common">Slime mold</name>
    <dbReference type="NCBI Taxonomy" id="5786"/>
    <lineage>
        <taxon>Eukaryota</taxon>
        <taxon>Amoebozoa</taxon>
        <taxon>Evosea</taxon>
        <taxon>Eumycetozoa</taxon>
        <taxon>Dictyostelia</taxon>
        <taxon>Dictyosteliales</taxon>
        <taxon>Dictyosteliaceae</taxon>
        <taxon>Dictyostelium</taxon>
    </lineage>
</organism>
<evidence type="ECO:0000313" key="8">
    <source>
        <dbReference type="EMBL" id="EGC34610.1"/>
    </source>
</evidence>
<protein>
    <recommendedName>
        <fullName evidence="7">VTT domain-containing protein</fullName>
    </recommendedName>
</protein>
<dbReference type="InParanoid" id="F0ZN93"/>
<evidence type="ECO:0000256" key="5">
    <source>
        <dbReference type="ARBA" id="ARBA00023136"/>
    </source>
</evidence>
<dbReference type="EMBL" id="GL871091">
    <property type="protein sequence ID" value="EGC34610.1"/>
    <property type="molecule type" value="Genomic_DNA"/>
</dbReference>
<dbReference type="OrthoDB" id="18972at2759"/>
<evidence type="ECO:0000256" key="6">
    <source>
        <dbReference type="SAM" id="Phobius"/>
    </source>
</evidence>
<keyword evidence="9" id="KW-1185">Reference proteome</keyword>
<dbReference type="Proteomes" id="UP000001064">
    <property type="component" value="Unassembled WGS sequence"/>
</dbReference>
<evidence type="ECO:0000256" key="1">
    <source>
        <dbReference type="ARBA" id="ARBA00004651"/>
    </source>
</evidence>
<dbReference type="InterPro" id="IPR015414">
    <property type="entry name" value="TMEM64"/>
</dbReference>
<evidence type="ECO:0000256" key="2">
    <source>
        <dbReference type="ARBA" id="ARBA00022475"/>
    </source>
</evidence>
<evidence type="ECO:0000256" key="3">
    <source>
        <dbReference type="ARBA" id="ARBA00022692"/>
    </source>
</evidence>
<dbReference type="FunCoup" id="F0ZN93">
    <property type="interactions" value="16"/>
</dbReference>
<dbReference type="KEGG" id="dpp:DICPUDRAFT_34747"/>
<feature type="transmembrane region" description="Helical" evidence="6">
    <location>
        <begin position="111"/>
        <end position="136"/>
    </location>
</feature>
<dbReference type="InterPro" id="IPR032816">
    <property type="entry name" value="VTT_dom"/>
</dbReference>
<dbReference type="PANTHER" id="PTHR12677">
    <property type="entry name" value="GOLGI APPARATUS MEMBRANE PROTEIN TVP38-RELATED"/>
    <property type="match status" value="1"/>
</dbReference>
<dbReference type="GO" id="GO:0016020">
    <property type="term" value="C:membrane"/>
    <property type="evidence" value="ECO:0000318"/>
    <property type="project" value="GO_Central"/>
</dbReference>
<evidence type="ECO:0000259" key="7">
    <source>
        <dbReference type="Pfam" id="PF09335"/>
    </source>
</evidence>
<sequence length="289" mass="32401">LLANSSSSFVEKVTLKERIRYFFIFLIHNIKTSTPLTWLKLFFVACIITGVFLAIFKFKVQNHLDVLQKFVQKFGVPLGGLVYVGAFMLLIVFLVPVTIPTIVGGMIFKLWFGILFVWVASMLGGILAFFLGRYVFRKNIAKKIEKNKKLNAIDQAIGQEGWKIVLLLRLTPIVPESLLNYALSVTRVKFIHYIICSGIGLLPGCSFFVYIGSALTSISEIGNEGSHLRGGQIAMYVVSAVLMVVSILFITIIVKRAVNKKLEGEESKGILDEEESLMNEREDILEENL</sequence>
<keyword evidence="4 6" id="KW-1133">Transmembrane helix</keyword>
<dbReference type="OMA" id="HPFWFAL"/>
<feature type="transmembrane region" description="Helical" evidence="6">
    <location>
        <begin position="76"/>
        <end position="99"/>
    </location>
</feature>
<comment type="subcellular location">
    <subcellularLocation>
        <location evidence="1">Cell membrane</location>
        <topology evidence="1">Multi-pass membrane protein</topology>
    </subcellularLocation>
</comment>
<proteinExistence type="predicted"/>
<dbReference type="Pfam" id="PF09335">
    <property type="entry name" value="VTT_dom"/>
    <property type="match status" value="1"/>
</dbReference>
<gene>
    <name evidence="8" type="ORF">DICPUDRAFT_34747</name>
</gene>
<dbReference type="VEuPathDB" id="AmoebaDB:DICPUDRAFT_34747"/>
<feature type="transmembrane region" description="Helical" evidence="6">
    <location>
        <begin position="38"/>
        <end position="56"/>
    </location>
</feature>
<dbReference type="RefSeq" id="XP_003288887.1">
    <property type="nucleotide sequence ID" value="XM_003288839.1"/>
</dbReference>
<accession>F0ZN93</accession>
<keyword evidence="5 6" id="KW-0472">Membrane</keyword>
<dbReference type="PANTHER" id="PTHR12677:SF53">
    <property type="entry name" value="GOLGI APPARATUS MEMBRANE PROTEIN TVP38"/>
    <property type="match status" value="1"/>
</dbReference>
<dbReference type="eggNOG" id="KOG3140">
    <property type="taxonomic scope" value="Eukaryota"/>
</dbReference>
<feature type="transmembrane region" description="Helical" evidence="6">
    <location>
        <begin position="190"/>
        <end position="213"/>
    </location>
</feature>
<evidence type="ECO:0000313" key="9">
    <source>
        <dbReference type="Proteomes" id="UP000001064"/>
    </source>
</evidence>
<dbReference type="AlphaFoldDB" id="F0ZN93"/>
<dbReference type="GeneID" id="10499568"/>
<feature type="domain" description="VTT" evidence="7">
    <location>
        <begin position="95"/>
        <end position="213"/>
    </location>
</feature>
<dbReference type="GO" id="GO:0005886">
    <property type="term" value="C:plasma membrane"/>
    <property type="evidence" value="ECO:0007669"/>
    <property type="project" value="UniProtKB-SubCell"/>
</dbReference>
<feature type="transmembrane region" description="Helical" evidence="6">
    <location>
        <begin position="233"/>
        <end position="254"/>
    </location>
</feature>
<feature type="non-terminal residue" evidence="8">
    <location>
        <position position="289"/>
    </location>
</feature>
<evidence type="ECO:0000256" key="4">
    <source>
        <dbReference type="ARBA" id="ARBA00022989"/>
    </source>
</evidence>
<name>F0ZN93_DICPU</name>
<keyword evidence="2" id="KW-1003">Cell membrane</keyword>